<dbReference type="CDD" id="cd23837">
    <property type="entry name" value="UBCc_UBE2O"/>
    <property type="match status" value="1"/>
</dbReference>
<dbReference type="SUPFAM" id="SSF54495">
    <property type="entry name" value="UBC-like"/>
    <property type="match status" value="1"/>
</dbReference>
<evidence type="ECO:0000256" key="1">
    <source>
        <dbReference type="ARBA" id="ARBA00022679"/>
    </source>
</evidence>
<dbReference type="GO" id="GO:0061631">
    <property type="term" value="F:ubiquitin conjugating enzyme activity"/>
    <property type="evidence" value="ECO:0007669"/>
    <property type="project" value="TreeGrafter"/>
</dbReference>
<sequence length="234" mass="26519">MIRGPEKTPYEDGLFFFDFQLSAEYPKAPPLCHYISYCSDRLNPNLYEDGKVCVSLLGTWSGKGTEVWTLNSNLLQVIVSIQGLILVSEPYFNEAGYEKQKGSQQGKENSRMYNEMAVLKLVQALTKLILQPPPVFKEEILQHFQQKAYKLIHRLDTWLEISERYNNAHPITPTSPTSFRELHGQAISEALNAQLPEFPLIPASKGFCLTLRKSLVTFRETLALVGITEPLLPS</sequence>
<keyword evidence="2" id="KW-0833">Ubl conjugation pathway</keyword>
<dbReference type="Pfam" id="PF00179">
    <property type="entry name" value="UQ_con"/>
    <property type="match status" value="1"/>
</dbReference>
<protein>
    <recommendedName>
        <fullName evidence="3">UBC core domain-containing protein</fullName>
    </recommendedName>
</protein>
<keyword evidence="1" id="KW-0808">Transferase</keyword>
<dbReference type="AlphaFoldDB" id="A0A7R9DCQ0"/>
<proteinExistence type="predicted"/>
<evidence type="ECO:0000313" key="4">
    <source>
        <dbReference type="EMBL" id="CAD7412273.1"/>
    </source>
</evidence>
<dbReference type="Gene3D" id="3.10.110.10">
    <property type="entry name" value="Ubiquitin Conjugating Enzyme"/>
    <property type="match status" value="1"/>
</dbReference>
<dbReference type="InterPro" id="IPR000608">
    <property type="entry name" value="UBC"/>
</dbReference>
<gene>
    <name evidence="4" type="ORF">TCEB3V08_LOCUS11311</name>
</gene>
<dbReference type="PROSITE" id="PS50127">
    <property type="entry name" value="UBC_2"/>
    <property type="match status" value="1"/>
</dbReference>
<evidence type="ECO:0000256" key="2">
    <source>
        <dbReference type="ARBA" id="ARBA00022786"/>
    </source>
</evidence>
<reference evidence="4" key="1">
    <citation type="submission" date="2020-11" db="EMBL/GenBank/DDBJ databases">
        <authorList>
            <person name="Tran Van P."/>
        </authorList>
    </citation>
    <scope>NUCLEOTIDE SEQUENCE</scope>
</reference>
<organism evidence="4">
    <name type="scientific">Timema cristinae</name>
    <name type="common">Walking stick</name>
    <dbReference type="NCBI Taxonomy" id="61476"/>
    <lineage>
        <taxon>Eukaryota</taxon>
        <taxon>Metazoa</taxon>
        <taxon>Ecdysozoa</taxon>
        <taxon>Arthropoda</taxon>
        <taxon>Hexapoda</taxon>
        <taxon>Insecta</taxon>
        <taxon>Pterygota</taxon>
        <taxon>Neoptera</taxon>
        <taxon>Polyneoptera</taxon>
        <taxon>Phasmatodea</taxon>
        <taxon>Timematodea</taxon>
        <taxon>Timematoidea</taxon>
        <taxon>Timematidae</taxon>
        <taxon>Timema</taxon>
    </lineage>
</organism>
<name>A0A7R9DCQ0_TIMCR</name>
<accession>A0A7R9DCQ0</accession>
<dbReference type="InterPro" id="IPR016135">
    <property type="entry name" value="UBQ-conjugating_enzyme/RWD"/>
</dbReference>
<evidence type="ECO:0000259" key="3">
    <source>
        <dbReference type="PROSITE" id="PS50127"/>
    </source>
</evidence>
<dbReference type="SMART" id="SM00212">
    <property type="entry name" value="UBCc"/>
    <property type="match status" value="1"/>
</dbReference>
<feature type="domain" description="UBC core" evidence="3">
    <location>
        <begin position="1"/>
        <end position="126"/>
    </location>
</feature>
<dbReference type="PANTHER" id="PTHR46116">
    <property type="entry name" value="(E3-INDEPENDENT) E2 UBIQUITIN-CONJUGATING ENZYME"/>
    <property type="match status" value="1"/>
</dbReference>
<dbReference type="EMBL" id="OC322773">
    <property type="protein sequence ID" value="CAD7412273.1"/>
    <property type="molecule type" value="Genomic_DNA"/>
</dbReference>
<dbReference type="PANTHER" id="PTHR46116:SF15">
    <property type="entry name" value="(E3-INDEPENDENT) E2 UBIQUITIN-CONJUGATING ENZYME"/>
    <property type="match status" value="1"/>
</dbReference>